<dbReference type="InterPro" id="IPR027409">
    <property type="entry name" value="GroEL-like_apical_dom_sf"/>
</dbReference>
<dbReference type="Gene3D" id="1.10.560.10">
    <property type="entry name" value="GroEL-like equatorial domain"/>
    <property type="match status" value="1"/>
</dbReference>
<gene>
    <name evidence="6" type="ORF">AKJ48_01850</name>
</gene>
<evidence type="ECO:0000256" key="5">
    <source>
        <dbReference type="RuleBase" id="RU004187"/>
    </source>
</evidence>
<evidence type="ECO:0000313" key="6">
    <source>
        <dbReference type="EMBL" id="KXB04641.1"/>
    </source>
</evidence>
<dbReference type="Proteomes" id="UP000070076">
    <property type="component" value="Unassembled WGS sequence"/>
</dbReference>
<dbReference type="PROSITE" id="PS00995">
    <property type="entry name" value="TCP1_3"/>
    <property type="match status" value="1"/>
</dbReference>
<dbReference type="SUPFAM" id="SSF54849">
    <property type="entry name" value="GroEL-intermediate domain like"/>
    <property type="match status" value="1"/>
</dbReference>
<protein>
    <submittedName>
        <fullName evidence="6">Thermosome subunit</fullName>
    </submittedName>
</protein>
<dbReference type="InterPro" id="IPR054827">
    <property type="entry name" value="thermosome_alpha"/>
</dbReference>
<dbReference type="GO" id="GO:0016887">
    <property type="term" value="F:ATP hydrolysis activity"/>
    <property type="evidence" value="ECO:0007669"/>
    <property type="project" value="InterPro"/>
</dbReference>
<dbReference type="Gene3D" id="3.30.260.10">
    <property type="entry name" value="TCP-1-like chaperonin intermediate domain"/>
    <property type="match status" value="1"/>
</dbReference>
<dbReference type="AlphaFoldDB" id="A0A133VDX9"/>
<comment type="similarity">
    <text evidence="1 5">Belongs to the TCP-1 chaperonin family.</text>
</comment>
<keyword evidence="7" id="KW-1185">Reference proteome</keyword>
<dbReference type="InterPro" id="IPR002423">
    <property type="entry name" value="Cpn60/GroEL/TCP-1"/>
</dbReference>
<dbReference type="NCBIfam" id="TIGR02339">
    <property type="entry name" value="thermosome_arch"/>
    <property type="match status" value="1"/>
</dbReference>
<dbReference type="InterPro" id="IPR027413">
    <property type="entry name" value="GROEL-like_equatorial_sf"/>
</dbReference>
<evidence type="ECO:0000256" key="3">
    <source>
        <dbReference type="ARBA" id="ARBA00022840"/>
    </source>
</evidence>
<dbReference type="Pfam" id="PF00118">
    <property type="entry name" value="Cpn60_TCP1"/>
    <property type="match status" value="1"/>
</dbReference>
<accession>A0A133VDX9</accession>
<comment type="caution">
    <text evidence="6">The sequence shown here is derived from an EMBL/GenBank/DDBJ whole genome shotgun (WGS) entry which is preliminary data.</text>
</comment>
<dbReference type="GO" id="GO:0005524">
    <property type="term" value="F:ATP binding"/>
    <property type="evidence" value="ECO:0007669"/>
    <property type="project" value="UniProtKB-KW"/>
</dbReference>
<evidence type="ECO:0000256" key="2">
    <source>
        <dbReference type="ARBA" id="ARBA00022741"/>
    </source>
</evidence>
<dbReference type="InterPro" id="IPR012714">
    <property type="entry name" value="Thermosome_arc"/>
</dbReference>
<dbReference type="InterPro" id="IPR017998">
    <property type="entry name" value="Chaperone_TCP-1"/>
</dbReference>
<dbReference type="GO" id="GO:0051082">
    <property type="term" value="F:unfolded protein binding"/>
    <property type="evidence" value="ECO:0007669"/>
    <property type="project" value="InterPro"/>
</dbReference>
<dbReference type="CDD" id="cd03343">
    <property type="entry name" value="cpn60"/>
    <property type="match status" value="1"/>
</dbReference>
<dbReference type="PRINTS" id="PR00304">
    <property type="entry name" value="TCOMPLEXTCP1"/>
</dbReference>
<organism evidence="6 7">
    <name type="scientific">candidate division MSBL1 archaeon SCGC-AAA261O19</name>
    <dbReference type="NCBI Taxonomy" id="1698277"/>
    <lineage>
        <taxon>Archaea</taxon>
        <taxon>Methanobacteriati</taxon>
        <taxon>Methanobacteriota</taxon>
        <taxon>candidate division MSBL1</taxon>
    </lineage>
</organism>
<dbReference type="InterPro" id="IPR053374">
    <property type="entry name" value="TCP-1_chaperonin"/>
</dbReference>
<reference evidence="6 7" key="1">
    <citation type="journal article" date="2016" name="Sci. Rep.">
        <title>Metabolic traits of an uncultured archaeal lineage -MSBL1- from brine pools of the Red Sea.</title>
        <authorList>
            <person name="Mwirichia R."/>
            <person name="Alam I."/>
            <person name="Rashid M."/>
            <person name="Vinu M."/>
            <person name="Ba-Alawi W."/>
            <person name="Anthony Kamau A."/>
            <person name="Kamanda Ngugi D."/>
            <person name="Goker M."/>
            <person name="Klenk H.P."/>
            <person name="Bajic V."/>
            <person name="Stingl U."/>
        </authorList>
    </citation>
    <scope>NUCLEOTIDE SEQUENCE [LARGE SCALE GENOMIC DNA]</scope>
    <source>
        <strain evidence="6">SCGC-AAA261O19</strain>
    </source>
</reference>
<evidence type="ECO:0000256" key="4">
    <source>
        <dbReference type="ARBA" id="ARBA00023186"/>
    </source>
</evidence>
<dbReference type="PROSITE" id="PS00750">
    <property type="entry name" value="TCP1_1"/>
    <property type="match status" value="1"/>
</dbReference>
<keyword evidence="3 5" id="KW-0067">ATP-binding</keyword>
<dbReference type="PANTHER" id="PTHR11353">
    <property type="entry name" value="CHAPERONIN"/>
    <property type="match status" value="1"/>
</dbReference>
<sequence>MGGRPILVLPESTQRLRGRDAQQTNIDAARIISQAIRTTLGPRGRDKMLVSGMGDVTITNDGVTILDEMEVEHPAAKIMVEIAKTQEDEVGDGTTTAVALSGALLEEAGDLLDKGIHASIIALGYKEAAEKAQEILNEIAIDVSRDDEETLEHIVQTAMSGKGAEVRGEELSHTCIKAVNQIAEEKDGKLVADIDHIKVEKKTGKSSADSQLIDGIIIDKGRVHPGMPKQVEKAKIALLNTALEVRETETSAEVEITSPDQLKAFLDEEEGMLREIVDHLKDIGANVILCQKGIGDIAQHFLAKENTLAVRRVKKSDMRKLARATGGRVSSNYEDLSADDLGSADLVEERKIAGDEMLFVEGCESPKAVSVLVRGGTEHVVDEVERAVHDGLSVISVALEDGKFVPGGGAPEIEVAKGIRDYAGSVGGREALAINAFADAIEIVPRTLAENAGLDPVDILVELRAAHGEKGGKKKGLNVISGEIEDTAKAGIVEPLRVKTQAVSSAADAAEMILRIDDVIAASELEEETGAGPEM</sequence>
<dbReference type="PROSITE" id="PS00751">
    <property type="entry name" value="TCP1_2"/>
    <property type="match status" value="1"/>
</dbReference>
<dbReference type="NCBIfam" id="NF041083">
    <property type="entry name" value="thermosome_beta"/>
    <property type="match status" value="1"/>
</dbReference>
<dbReference type="EMBL" id="LHYB01000018">
    <property type="protein sequence ID" value="KXB04641.1"/>
    <property type="molecule type" value="Genomic_DNA"/>
</dbReference>
<dbReference type="GO" id="GO:0140662">
    <property type="term" value="F:ATP-dependent protein folding chaperone"/>
    <property type="evidence" value="ECO:0007669"/>
    <property type="project" value="InterPro"/>
</dbReference>
<evidence type="ECO:0000313" key="7">
    <source>
        <dbReference type="Proteomes" id="UP000070076"/>
    </source>
</evidence>
<dbReference type="PATRIC" id="fig|1698277.3.peg.199"/>
<proteinExistence type="inferred from homology"/>
<dbReference type="Gene3D" id="3.50.7.10">
    <property type="entry name" value="GroEL"/>
    <property type="match status" value="1"/>
</dbReference>
<name>A0A133VDX9_9EURY</name>
<keyword evidence="4 5" id="KW-0143">Chaperone</keyword>
<keyword evidence="2 5" id="KW-0547">Nucleotide-binding</keyword>
<evidence type="ECO:0000256" key="1">
    <source>
        <dbReference type="ARBA" id="ARBA00008020"/>
    </source>
</evidence>
<dbReference type="InterPro" id="IPR027410">
    <property type="entry name" value="TCP-1-like_intermed_sf"/>
</dbReference>
<dbReference type="InterPro" id="IPR002194">
    <property type="entry name" value="Chaperonin_TCP-1_CS"/>
</dbReference>
<dbReference type="SUPFAM" id="SSF52029">
    <property type="entry name" value="GroEL apical domain-like"/>
    <property type="match status" value="1"/>
</dbReference>
<dbReference type="NCBIfam" id="NF041082">
    <property type="entry name" value="thermosome_alpha"/>
    <property type="match status" value="1"/>
</dbReference>
<dbReference type="SUPFAM" id="SSF48592">
    <property type="entry name" value="GroEL equatorial domain-like"/>
    <property type="match status" value="1"/>
</dbReference>